<keyword evidence="2" id="KW-0229">DNA integration</keyword>
<evidence type="ECO:0000256" key="2">
    <source>
        <dbReference type="ARBA" id="ARBA00022908"/>
    </source>
</evidence>
<dbReference type="AlphaFoldDB" id="A0A9W6FZJ3"/>
<dbReference type="InterPro" id="IPR053876">
    <property type="entry name" value="Phage_int_M"/>
</dbReference>
<evidence type="ECO:0000259" key="7">
    <source>
        <dbReference type="PROSITE" id="PS51900"/>
    </source>
</evidence>
<keyword evidence="9" id="KW-1185">Reference proteome</keyword>
<dbReference type="GO" id="GO:0006310">
    <property type="term" value="P:DNA recombination"/>
    <property type="evidence" value="ECO:0007669"/>
    <property type="project" value="UniProtKB-KW"/>
</dbReference>
<dbReference type="InterPro" id="IPR044068">
    <property type="entry name" value="CB"/>
</dbReference>
<feature type="domain" description="Tyr recombinase" evidence="6">
    <location>
        <begin position="208"/>
        <end position="388"/>
    </location>
</feature>
<evidence type="ECO:0000256" key="4">
    <source>
        <dbReference type="ARBA" id="ARBA00023172"/>
    </source>
</evidence>
<dbReference type="Gene3D" id="1.10.150.130">
    <property type="match status" value="1"/>
</dbReference>
<dbReference type="GO" id="GO:0015074">
    <property type="term" value="P:DNA integration"/>
    <property type="evidence" value="ECO:0007669"/>
    <property type="project" value="UniProtKB-KW"/>
</dbReference>
<comment type="similarity">
    <text evidence="1">Belongs to the 'phage' integrase family.</text>
</comment>
<dbReference type="EMBL" id="BSDS01000001">
    <property type="protein sequence ID" value="GLI37751.1"/>
    <property type="molecule type" value="Genomic_DNA"/>
</dbReference>
<dbReference type="InterPro" id="IPR002104">
    <property type="entry name" value="Integrase_catalytic"/>
</dbReference>
<protein>
    <submittedName>
        <fullName evidence="8">Integrase</fullName>
    </submittedName>
</protein>
<reference evidence="8" key="1">
    <citation type="submission" date="2022-12" db="EMBL/GenBank/DDBJ databases">
        <title>Reference genome sequencing for broad-spectrum identification of bacterial and archaeal isolates by mass spectrometry.</title>
        <authorList>
            <person name="Sekiguchi Y."/>
            <person name="Tourlousse D.M."/>
        </authorList>
    </citation>
    <scope>NUCLEOTIDE SEQUENCE</scope>
    <source>
        <strain evidence="8">H2</strain>
    </source>
</reference>
<dbReference type="PROSITE" id="PS51898">
    <property type="entry name" value="TYR_RECOMBINASE"/>
    <property type="match status" value="1"/>
</dbReference>
<dbReference type="Pfam" id="PF13356">
    <property type="entry name" value="Arm-DNA-bind_3"/>
    <property type="match status" value="1"/>
</dbReference>
<dbReference type="Proteomes" id="UP001144352">
    <property type="component" value="Unassembled WGS sequence"/>
</dbReference>
<dbReference type="Gene3D" id="3.30.160.390">
    <property type="entry name" value="Integrase, DNA-binding domain"/>
    <property type="match status" value="1"/>
</dbReference>
<evidence type="ECO:0000259" key="6">
    <source>
        <dbReference type="PROSITE" id="PS51898"/>
    </source>
</evidence>
<dbReference type="PROSITE" id="PS51900">
    <property type="entry name" value="CB"/>
    <property type="match status" value="1"/>
</dbReference>
<evidence type="ECO:0000256" key="5">
    <source>
        <dbReference type="PROSITE-ProRule" id="PRU01248"/>
    </source>
</evidence>
<dbReference type="PANTHER" id="PTHR30629:SF2">
    <property type="entry name" value="PROPHAGE INTEGRASE INTS-RELATED"/>
    <property type="match status" value="1"/>
</dbReference>
<gene>
    <name evidence="8" type="ORF">GHYDROH2_12520</name>
</gene>
<dbReference type="Gene3D" id="1.10.443.10">
    <property type="entry name" value="Intergrase catalytic core"/>
    <property type="match status" value="1"/>
</dbReference>
<dbReference type="PANTHER" id="PTHR30629">
    <property type="entry name" value="PROPHAGE INTEGRASE"/>
    <property type="match status" value="1"/>
</dbReference>
<dbReference type="InterPro" id="IPR038488">
    <property type="entry name" value="Integrase_DNA-bd_sf"/>
</dbReference>
<evidence type="ECO:0000313" key="9">
    <source>
        <dbReference type="Proteomes" id="UP001144352"/>
    </source>
</evidence>
<dbReference type="InterPro" id="IPR011010">
    <property type="entry name" value="DNA_brk_join_enz"/>
</dbReference>
<dbReference type="Pfam" id="PF00589">
    <property type="entry name" value="Phage_integrase"/>
    <property type="match status" value="1"/>
</dbReference>
<keyword evidence="4" id="KW-0233">DNA recombination</keyword>
<proteinExistence type="inferred from homology"/>
<feature type="domain" description="Core-binding (CB)" evidence="7">
    <location>
        <begin position="102"/>
        <end position="183"/>
    </location>
</feature>
<sequence>MPKRIQPLTELKIKNAKPAPKDYKLFDGGGLFLLVTPAGGKLWHLKYRFAGKEQKLTFGPYPTTSLADARQHREDAKKLLASGVDPGEIKKAKKEELAAEQRTFERVAREWFTKNEPAWSASHCSTVMSRLERDIFPVIGSRPITEVKRVEIISLLKGIEARGKIETAKRIKIYCGQIFRYALNHEWVESNPTADLKIGDILTKAVEKHHAAITEPKQVAELLRAIDAYTGTFVVKCALQLAPLVFVRPGELQKAEWSEFDLDTAEWNIPASRMKSKQPHLVPLAKQAITILRELHKLTGDGKYLFPSLRSHKRPMSNVAMLAAFRRMGYDKEEMTTHGFRAMARTILDEVLQIRPDFIEHQLAHAVRDPLGRAYNRTSHLAERKKMMQLWADYLDGLKAGAKVITLTRTAL</sequence>
<name>A0A9W6FZJ3_9BACT</name>
<dbReference type="GO" id="GO:0003677">
    <property type="term" value="F:DNA binding"/>
    <property type="evidence" value="ECO:0007669"/>
    <property type="project" value="UniProtKB-UniRule"/>
</dbReference>
<dbReference type="InterPro" id="IPR050808">
    <property type="entry name" value="Phage_Integrase"/>
</dbReference>
<dbReference type="Pfam" id="PF22022">
    <property type="entry name" value="Phage_int_M"/>
    <property type="match status" value="1"/>
</dbReference>
<evidence type="ECO:0000256" key="1">
    <source>
        <dbReference type="ARBA" id="ARBA00008857"/>
    </source>
</evidence>
<accession>A0A9W6FZJ3</accession>
<dbReference type="InterPro" id="IPR025166">
    <property type="entry name" value="Integrase_DNA_bind_dom"/>
</dbReference>
<dbReference type="SUPFAM" id="SSF56349">
    <property type="entry name" value="DNA breaking-rejoining enzymes"/>
    <property type="match status" value="1"/>
</dbReference>
<dbReference type="RefSeq" id="WP_214185751.1">
    <property type="nucleotide sequence ID" value="NZ_BSDS01000001.1"/>
</dbReference>
<dbReference type="CDD" id="cd00801">
    <property type="entry name" value="INT_P4_C"/>
    <property type="match status" value="1"/>
</dbReference>
<dbReference type="InterPro" id="IPR010998">
    <property type="entry name" value="Integrase_recombinase_N"/>
</dbReference>
<organism evidence="8 9">
    <name type="scientific">Geobacter hydrogenophilus</name>
    <dbReference type="NCBI Taxonomy" id="40983"/>
    <lineage>
        <taxon>Bacteria</taxon>
        <taxon>Pseudomonadati</taxon>
        <taxon>Thermodesulfobacteriota</taxon>
        <taxon>Desulfuromonadia</taxon>
        <taxon>Geobacterales</taxon>
        <taxon>Geobacteraceae</taxon>
        <taxon>Geobacter</taxon>
    </lineage>
</organism>
<dbReference type="InterPro" id="IPR013762">
    <property type="entry name" value="Integrase-like_cat_sf"/>
</dbReference>
<evidence type="ECO:0000313" key="8">
    <source>
        <dbReference type="EMBL" id="GLI37751.1"/>
    </source>
</evidence>
<keyword evidence="3 5" id="KW-0238">DNA-binding</keyword>
<comment type="caution">
    <text evidence="8">The sequence shown here is derived from an EMBL/GenBank/DDBJ whole genome shotgun (WGS) entry which is preliminary data.</text>
</comment>
<evidence type="ECO:0000256" key="3">
    <source>
        <dbReference type="ARBA" id="ARBA00023125"/>
    </source>
</evidence>